<dbReference type="SMART" id="SM00490">
    <property type="entry name" value="HELICc"/>
    <property type="match status" value="1"/>
</dbReference>
<dbReference type="EMBL" id="FNOJ01000003">
    <property type="protein sequence ID" value="SDW20611.1"/>
    <property type="molecule type" value="Genomic_DNA"/>
</dbReference>
<organism evidence="4 5">
    <name type="scientific">Alicyclobacillus hesperidum</name>
    <dbReference type="NCBI Taxonomy" id="89784"/>
    <lineage>
        <taxon>Bacteria</taxon>
        <taxon>Bacillati</taxon>
        <taxon>Bacillota</taxon>
        <taxon>Bacilli</taxon>
        <taxon>Bacillales</taxon>
        <taxon>Alicyclobacillaceae</taxon>
        <taxon>Alicyclobacillus</taxon>
    </lineage>
</organism>
<dbReference type="PANTHER" id="PTHR10799">
    <property type="entry name" value="SNF2/RAD54 HELICASE FAMILY"/>
    <property type="match status" value="1"/>
</dbReference>
<keyword evidence="1" id="KW-0378">Hydrolase</keyword>
<dbReference type="SUPFAM" id="SSF52540">
    <property type="entry name" value="P-loop containing nucleoside triphosphate hydrolases"/>
    <property type="match status" value="2"/>
</dbReference>
<dbReference type="Gene3D" id="3.40.50.300">
    <property type="entry name" value="P-loop containing nucleotide triphosphate hydrolases"/>
    <property type="match status" value="1"/>
</dbReference>
<sequence>MQGEGVNAKLGLPAAVEVALAGGTSGESPADRWLIAVRELASHIVGSGDVLAIAVPVENGPAANVRLLRQWALAAADVMVAAGDGTFVAKWAPAWSLEPLLAARFRLLSVAETEPKICNMFSEIDEIDWLFVELVDAIARTRLERVEDSAAAPDRPYRVMYRGESEVMAAWLRALIAKESTFVADGWLVAKTVRGGLAQSGWAAMEWADRSGRPFYEVAFALQAPPPDTPTADWVLEFCVRHRFSGKLVPLSDWWRQTARRWRIEGDVLVAPDAWILPKLREAARHCPQIADALGRPAPSYVEIPVDDVYPLLVQSIPSLVAAGFYVETPKVEQAGDIRVRVLVRQARGGRDKRAVASAGQQWLDAQQLVDFDWSIVVQDRELSQQDFAQMVAEQTPFIRVEGSWRLVPIADILRELERLGLRSDHKATVLDLSRTIALAQESQDLALDVEFATEAAEVKRVVDVFTHALHVPAVEPPYGLRGQLRHYQAHGFSWLMHLREIGCGACLADDMGLGKTVQLLAYLLKLKEEKAAQGVHLLVCPTSLLANWRAELERFTPGLRVYVHHGALRDLDAALAAGKVDVVMTTYATLVRDLDSFLTRLFDVIAIDEAQNIKNAGTKQAQALRMLKGRHKVALTGTPVENRLEELWALMDFLNPGYLGTLAWFRRTFADLASGDKDSASDIARLQALLRPVLLRRRKTDPDIQTELPEKWEVDERAYLTAEQAAMYQAFVDQLFTGIGAGAKAMSRRGMILSTLVRLKQVCDHPCLISGGAPSLRRSGKLRQLMDLLRIVVEDGECALVFTQFRDMGEILCDTMEAEFGVRPQFLHGGLTARSRGEIVESFQNGRDPSPILVLSLRAGGVGLNLTRANHVFHYDRWWNPAVEDQATDRAYRIGQTKDVQVHKMICAGTLEERIDQMILSKRELSEAIVSSSQEWVTELDDDSLRELFALTPQTVFEEDDV</sequence>
<accession>A0A1H2RMG0</accession>
<evidence type="ECO:0000259" key="2">
    <source>
        <dbReference type="PROSITE" id="PS51192"/>
    </source>
</evidence>
<reference evidence="5" key="1">
    <citation type="submission" date="2016-10" db="EMBL/GenBank/DDBJ databases">
        <authorList>
            <person name="Varghese N."/>
        </authorList>
    </citation>
    <scope>NUCLEOTIDE SEQUENCE [LARGE SCALE GENOMIC DNA]</scope>
    <source>
        <strain evidence="5">DSM 12489</strain>
    </source>
</reference>
<dbReference type="AlphaFoldDB" id="A0A1H2RMG0"/>
<dbReference type="InterPro" id="IPR022138">
    <property type="entry name" value="DUF3670"/>
</dbReference>
<gene>
    <name evidence="4" type="ORF">SAMN04489725_10362</name>
</gene>
<dbReference type="PROSITE" id="PS51194">
    <property type="entry name" value="HELICASE_CTER"/>
    <property type="match status" value="1"/>
</dbReference>
<dbReference type="Pfam" id="PF00271">
    <property type="entry name" value="Helicase_C"/>
    <property type="match status" value="1"/>
</dbReference>
<dbReference type="InterPro" id="IPR038718">
    <property type="entry name" value="SNF2-like_sf"/>
</dbReference>
<feature type="domain" description="Helicase C-terminal" evidence="3">
    <location>
        <begin position="785"/>
        <end position="942"/>
    </location>
</feature>
<dbReference type="RefSeq" id="WP_074691768.1">
    <property type="nucleotide sequence ID" value="NZ_FNOJ01000003.1"/>
</dbReference>
<dbReference type="Gene3D" id="3.40.50.10810">
    <property type="entry name" value="Tandem AAA-ATPase domain"/>
    <property type="match status" value="1"/>
</dbReference>
<dbReference type="GO" id="GO:0005524">
    <property type="term" value="F:ATP binding"/>
    <property type="evidence" value="ECO:0007669"/>
    <property type="project" value="InterPro"/>
</dbReference>
<feature type="domain" description="Helicase ATP-binding" evidence="2">
    <location>
        <begin position="497"/>
        <end position="658"/>
    </location>
</feature>
<dbReference type="GO" id="GO:0004386">
    <property type="term" value="F:helicase activity"/>
    <property type="evidence" value="ECO:0007669"/>
    <property type="project" value="UniProtKB-KW"/>
</dbReference>
<dbReference type="Pfam" id="PF12419">
    <property type="entry name" value="DUF3670"/>
    <property type="match status" value="1"/>
</dbReference>
<evidence type="ECO:0000313" key="5">
    <source>
        <dbReference type="Proteomes" id="UP000182589"/>
    </source>
</evidence>
<dbReference type="Pfam" id="PF00176">
    <property type="entry name" value="SNF2-rel_dom"/>
    <property type="match status" value="1"/>
</dbReference>
<evidence type="ECO:0000313" key="4">
    <source>
        <dbReference type="EMBL" id="SDW20611.1"/>
    </source>
</evidence>
<evidence type="ECO:0000256" key="1">
    <source>
        <dbReference type="ARBA" id="ARBA00022801"/>
    </source>
</evidence>
<keyword evidence="4" id="KW-0347">Helicase</keyword>
<keyword evidence="4" id="KW-0067">ATP-binding</keyword>
<keyword evidence="5" id="KW-1185">Reference proteome</keyword>
<keyword evidence="4" id="KW-0547">Nucleotide-binding</keyword>
<dbReference type="InterPro" id="IPR049730">
    <property type="entry name" value="SNF2/RAD54-like_C"/>
</dbReference>
<dbReference type="SMART" id="SM00487">
    <property type="entry name" value="DEXDc"/>
    <property type="match status" value="1"/>
</dbReference>
<dbReference type="Proteomes" id="UP000182589">
    <property type="component" value="Unassembled WGS sequence"/>
</dbReference>
<proteinExistence type="predicted"/>
<dbReference type="CDD" id="cd18793">
    <property type="entry name" value="SF2_C_SNF"/>
    <property type="match status" value="1"/>
</dbReference>
<dbReference type="PROSITE" id="PS51192">
    <property type="entry name" value="HELICASE_ATP_BIND_1"/>
    <property type="match status" value="1"/>
</dbReference>
<dbReference type="InterPro" id="IPR027417">
    <property type="entry name" value="P-loop_NTPase"/>
</dbReference>
<evidence type="ECO:0000259" key="3">
    <source>
        <dbReference type="PROSITE" id="PS51194"/>
    </source>
</evidence>
<name>A0A1H2RMG0_9BACL</name>
<dbReference type="InterPro" id="IPR014001">
    <property type="entry name" value="Helicase_ATP-bd"/>
</dbReference>
<dbReference type="GO" id="GO:0016787">
    <property type="term" value="F:hydrolase activity"/>
    <property type="evidence" value="ECO:0007669"/>
    <property type="project" value="UniProtKB-KW"/>
</dbReference>
<dbReference type="STRING" id="89784.SAMN04489725_10362"/>
<protein>
    <submittedName>
        <fullName evidence="4">Superfamily II DNA or RNA helicase, SNF2 family</fullName>
    </submittedName>
</protein>
<dbReference type="InterPro" id="IPR001650">
    <property type="entry name" value="Helicase_C-like"/>
</dbReference>
<dbReference type="InterPro" id="IPR000330">
    <property type="entry name" value="SNF2_N"/>
</dbReference>